<dbReference type="RefSeq" id="WP_281764538.1">
    <property type="nucleotide sequence ID" value="NZ_BRVO01000001.1"/>
</dbReference>
<dbReference type="GO" id="GO:0016301">
    <property type="term" value="F:kinase activity"/>
    <property type="evidence" value="ECO:0007669"/>
    <property type="project" value="UniProtKB-KW"/>
</dbReference>
<proteinExistence type="predicted"/>
<sequence>MENIKQYHKVLTIAGSDSGGGAGIQADIKAISACGCYAASAITALTAQNTQGVQGIHAVPVSFLKDQLEAVFSDIAFDAVKIGMLHSSEVIQTVKEALAKYPVKNIVLDPVMIATSGDRLLREEAITTLKNELLPIATLITPNLPEASLLIGKEIEHQETLAEYATVLGKQYNTSVLLKAGHFEEDTLTDVLYSFTTDTIHTFKNNRIHTPNTHGTGCTLSAAIASFLAKGNSMEKAVEQGIKYLHEALVEGKDYTLGKGHGPVAHFYKFWD</sequence>
<dbReference type="InterPro" id="IPR029056">
    <property type="entry name" value="Ribokinase-like"/>
</dbReference>
<dbReference type="EC" id="2.7.1.49" evidence="2"/>
<feature type="domain" description="Pyridoxamine kinase/Phosphomethylpyrimidine kinase" evidence="3">
    <location>
        <begin position="17"/>
        <end position="264"/>
    </location>
</feature>
<comment type="pathway">
    <text evidence="1">Cofactor biosynthesis; thiamine diphosphate biosynthesis.</text>
</comment>
<dbReference type="Proteomes" id="UP001143543">
    <property type="component" value="Unassembled WGS sequence"/>
</dbReference>
<comment type="caution">
    <text evidence="4">The sequence shown here is derived from an EMBL/GenBank/DDBJ whole genome shotgun (WGS) entry which is preliminary data.</text>
</comment>
<dbReference type="PANTHER" id="PTHR20858">
    <property type="entry name" value="PHOSPHOMETHYLPYRIMIDINE KINASE"/>
    <property type="match status" value="1"/>
</dbReference>
<accession>A0ABQ5MHN3</accession>
<name>A0ABQ5MHN3_9FLAO</name>
<dbReference type="NCBIfam" id="TIGR00097">
    <property type="entry name" value="HMP-P_kinase"/>
    <property type="match status" value="1"/>
</dbReference>
<gene>
    <name evidence="4" type="primary">thiD</name>
    <name evidence="4" type="ORF">Y10_12820</name>
</gene>
<dbReference type="PANTHER" id="PTHR20858:SF17">
    <property type="entry name" value="HYDROXYMETHYLPYRIMIDINE_PHOSPHOMETHYLPYRIMIDINE KINASE THI20-RELATED"/>
    <property type="match status" value="1"/>
</dbReference>
<dbReference type="Pfam" id="PF08543">
    <property type="entry name" value="Phos_pyr_kin"/>
    <property type="match status" value="1"/>
</dbReference>
<keyword evidence="4" id="KW-0808">Transferase</keyword>
<evidence type="ECO:0000259" key="3">
    <source>
        <dbReference type="Pfam" id="PF08543"/>
    </source>
</evidence>
<keyword evidence="4" id="KW-0418">Kinase</keyword>
<keyword evidence="5" id="KW-1185">Reference proteome</keyword>
<evidence type="ECO:0000256" key="2">
    <source>
        <dbReference type="ARBA" id="ARBA00012135"/>
    </source>
</evidence>
<evidence type="ECO:0000313" key="4">
    <source>
        <dbReference type="EMBL" id="GLB48914.1"/>
    </source>
</evidence>
<evidence type="ECO:0000256" key="1">
    <source>
        <dbReference type="ARBA" id="ARBA00004948"/>
    </source>
</evidence>
<dbReference type="Gene3D" id="3.40.1190.20">
    <property type="match status" value="1"/>
</dbReference>
<organism evidence="4 5">
    <name type="scientific">Neptunitalea lumnitzerae</name>
    <dbReference type="NCBI Taxonomy" id="2965509"/>
    <lineage>
        <taxon>Bacteria</taxon>
        <taxon>Pseudomonadati</taxon>
        <taxon>Bacteroidota</taxon>
        <taxon>Flavobacteriia</taxon>
        <taxon>Flavobacteriales</taxon>
        <taxon>Flavobacteriaceae</taxon>
        <taxon>Neptunitalea</taxon>
    </lineage>
</organism>
<dbReference type="SUPFAM" id="SSF53613">
    <property type="entry name" value="Ribokinase-like"/>
    <property type="match status" value="1"/>
</dbReference>
<dbReference type="InterPro" id="IPR004399">
    <property type="entry name" value="HMP/HMP-P_kinase_dom"/>
</dbReference>
<dbReference type="EMBL" id="BRVO01000001">
    <property type="protein sequence ID" value="GLB48914.1"/>
    <property type="molecule type" value="Genomic_DNA"/>
</dbReference>
<protein>
    <recommendedName>
        <fullName evidence="2">hydroxymethylpyrimidine kinase</fullName>
        <ecNumber evidence="2">2.7.1.49</ecNumber>
    </recommendedName>
</protein>
<dbReference type="CDD" id="cd01169">
    <property type="entry name" value="HMPP_kinase"/>
    <property type="match status" value="1"/>
</dbReference>
<evidence type="ECO:0000313" key="5">
    <source>
        <dbReference type="Proteomes" id="UP001143543"/>
    </source>
</evidence>
<reference evidence="4" key="1">
    <citation type="submission" date="2022-07" db="EMBL/GenBank/DDBJ databases">
        <title>Taxonomy of Novel Oxalotrophic and Methylotrophic Bacteria.</title>
        <authorList>
            <person name="Sahin N."/>
            <person name="Tani A."/>
        </authorList>
    </citation>
    <scope>NUCLEOTIDE SEQUENCE</scope>
    <source>
        <strain evidence="4">Y10</strain>
    </source>
</reference>
<dbReference type="InterPro" id="IPR013749">
    <property type="entry name" value="PM/HMP-P_kinase-1"/>
</dbReference>